<dbReference type="PROSITE" id="PS50929">
    <property type="entry name" value="ABC_TM1F"/>
    <property type="match status" value="1"/>
</dbReference>
<protein>
    <recommendedName>
        <fullName evidence="6">ABC transmembrane type-1 domain-containing protein</fullName>
    </recommendedName>
</protein>
<dbReference type="GO" id="GO:0015421">
    <property type="term" value="F:ABC-type oligopeptide transporter activity"/>
    <property type="evidence" value="ECO:0007669"/>
    <property type="project" value="TreeGrafter"/>
</dbReference>
<keyword evidence="2 5" id="KW-0812">Transmembrane</keyword>
<dbReference type="GO" id="GO:0090374">
    <property type="term" value="P:oligopeptide export from mitochondrion"/>
    <property type="evidence" value="ECO:0007669"/>
    <property type="project" value="TreeGrafter"/>
</dbReference>
<dbReference type="InterPro" id="IPR011527">
    <property type="entry name" value="ABC1_TM_dom"/>
</dbReference>
<dbReference type="EMBL" id="CAJOBH010000899">
    <property type="protein sequence ID" value="CAF3824275.1"/>
    <property type="molecule type" value="Genomic_DNA"/>
</dbReference>
<dbReference type="Gene3D" id="1.20.1560.10">
    <property type="entry name" value="ABC transporter type 1, transmembrane domain"/>
    <property type="match status" value="1"/>
</dbReference>
<dbReference type="GO" id="GO:0005743">
    <property type="term" value="C:mitochondrial inner membrane"/>
    <property type="evidence" value="ECO:0007669"/>
    <property type="project" value="TreeGrafter"/>
</dbReference>
<dbReference type="Proteomes" id="UP000681967">
    <property type="component" value="Unassembled WGS sequence"/>
</dbReference>
<dbReference type="GO" id="GO:0005524">
    <property type="term" value="F:ATP binding"/>
    <property type="evidence" value="ECO:0007669"/>
    <property type="project" value="InterPro"/>
</dbReference>
<dbReference type="PANTHER" id="PTHR43394:SF18">
    <property type="entry name" value="ABC TRANSPORTER B FAMILY MEMBER 11-LIKE"/>
    <property type="match status" value="1"/>
</dbReference>
<evidence type="ECO:0000256" key="2">
    <source>
        <dbReference type="ARBA" id="ARBA00022692"/>
    </source>
</evidence>
<comment type="caution">
    <text evidence="8">The sequence shown here is derived from an EMBL/GenBank/DDBJ whole genome shotgun (WGS) entry which is preliminary data.</text>
</comment>
<gene>
    <name evidence="7" type="ORF">BYL167_LOCUS4305</name>
    <name evidence="8" type="ORF">GIL414_LOCUS2940</name>
</gene>
<dbReference type="Pfam" id="PF00664">
    <property type="entry name" value="ABC_membrane"/>
    <property type="match status" value="1"/>
</dbReference>
<organism evidence="8 9">
    <name type="scientific">Rotaria magnacalcarata</name>
    <dbReference type="NCBI Taxonomy" id="392030"/>
    <lineage>
        <taxon>Eukaryota</taxon>
        <taxon>Metazoa</taxon>
        <taxon>Spiralia</taxon>
        <taxon>Gnathifera</taxon>
        <taxon>Rotifera</taxon>
        <taxon>Eurotatoria</taxon>
        <taxon>Bdelloidea</taxon>
        <taxon>Philodinida</taxon>
        <taxon>Philodinidae</taxon>
        <taxon>Rotaria</taxon>
    </lineage>
</organism>
<evidence type="ECO:0000256" key="4">
    <source>
        <dbReference type="ARBA" id="ARBA00023136"/>
    </source>
</evidence>
<comment type="subcellular location">
    <subcellularLocation>
        <location evidence="1">Membrane</location>
        <topology evidence="1">Multi-pass membrane protein</topology>
    </subcellularLocation>
</comment>
<evidence type="ECO:0000259" key="6">
    <source>
        <dbReference type="PROSITE" id="PS50929"/>
    </source>
</evidence>
<dbReference type="EMBL" id="CAJOBJ010000607">
    <property type="protein sequence ID" value="CAF3833365.1"/>
    <property type="molecule type" value="Genomic_DNA"/>
</dbReference>
<dbReference type="InterPro" id="IPR036640">
    <property type="entry name" value="ABC1_TM_sf"/>
</dbReference>
<proteinExistence type="predicted"/>
<evidence type="ECO:0000313" key="7">
    <source>
        <dbReference type="EMBL" id="CAF3824275.1"/>
    </source>
</evidence>
<name>A0A8S2K376_9BILA</name>
<evidence type="ECO:0000313" key="9">
    <source>
        <dbReference type="Proteomes" id="UP000681720"/>
    </source>
</evidence>
<dbReference type="Proteomes" id="UP000681720">
    <property type="component" value="Unassembled WGS sequence"/>
</dbReference>
<dbReference type="AlphaFoldDB" id="A0A8S2K376"/>
<evidence type="ECO:0000256" key="3">
    <source>
        <dbReference type="ARBA" id="ARBA00022989"/>
    </source>
</evidence>
<evidence type="ECO:0000256" key="5">
    <source>
        <dbReference type="SAM" id="Phobius"/>
    </source>
</evidence>
<dbReference type="InterPro" id="IPR039421">
    <property type="entry name" value="Type_1_exporter"/>
</dbReference>
<dbReference type="PANTHER" id="PTHR43394">
    <property type="entry name" value="ATP-DEPENDENT PERMEASE MDL1, MITOCHONDRIAL"/>
    <property type="match status" value="1"/>
</dbReference>
<dbReference type="SUPFAM" id="SSF90123">
    <property type="entry name" value="ABC transporter transmembrane region"/>
    <property type="match status" value="1"/>
</dbReference>
<accession>A0A8S2K376</accession>
<evidence type="ECO:0000256" key="1">
    <source>
        <dbReference type="ARBA" id="ARBA00004141"/>
    </source>
</evidence>
<feature type="domain" description="ABC transmembrane type-1" evidence="6">
    <location>
        <begin position="10"/>
        <end position="122"/>
    </location>
</feature>
<evidence type="ECO:0000313" key="8">
    <source>
        <dbReference type="EMBL" id="CAF3833365.1"/>
    </source>
</evidence>
<reference evidence="8" key="1">
    <citation type="submission" date="2021-02" db="EMBL/GenBank/DDBJ databases">
        <authorList>
            <person name="Nowell W R."/>
        </authorList>
    </citation>
    <scope>NUCLEOTIDE SEQUENCE</scope>
</reference>
<feature type="transmembrane region" description="Helical" evidence="5">
    <location>
        <begin position="52"/>
        <end position="79"/>
    </location>
</feature>
<keyword evidence="3 5" id="KW-1133">Transmembrane helix</keyword>
<keyword evidence="4 5" id="KW-0472">Membrane</keyword>
<sequence>MNGSESTTIFIGCAACIFNGAAQPLFSFFYASVVAAFSYCSIRERRSHVLNASLVFMLLGELLLVLNFLQYTVIAIAGLQLTQRIRSKAFGCLFRQEVAYFDRSEKTSGAISVHLSSDAAAFKKWLELD</sequence>